<name>A0ABD0RNL4_CIRMR</name>
<organism evidence="1 2">
    <name type="scientific">Cirrhinus mrigala</name>
    <name type="common">Mrigala</name>
    <dbReference type="NCBI Taxonomy" id="683832"/>
    <lineage>
        <taxon>Eukaryota</taxon>
        <taxon>Metazoa</taxon>
        <taxon>Chordata</taxon>
        <taxon>Craniata</taxon>
        <taxon>Vertebrata</taxon>
        <taxon>Euteleostomi</taxon>
        <taxon>Actinopterygii</taxon>
        <taxon>Neopterygii</taxon>
        <taxon>Teleostei</taxon>
        <taxon>Ostariophysi</taxon>
        <taxon>Cypriniformes</taxon>
        <taxon>Cyprinidae</taxon>
        <taxon>Labeoninae</taxon>
        <taxon>Labeonini</taxon>
        <taxon>Cirrhinus</taxon>
    </lineage>
</organism>
<keyword evidence="2" id="KW-1185">Reference proteome</keyword>
<gene>
    <name evidence="1" type="ORF">M9458_003302</name>
</gene>
<sequence length="58" mass="6730">GSVKRERICAWFPWQQSLSRFPRGLSWLVPNRPASQSTSSSVRWTSASCQMRMGKMHF</sequence>
<evidence type="ECO:0000313" key="2">
    <source>
        <dbReference type="Proteomes" id="UP001529510"/>
    </source>
</evidence>
<dbReference type="Proteomes" id="UP001529510">
    <property type="component" value="Unassembled WGS sequence"/>
</dbReference>
<accession>A0ABD0RNL4</accession>
<dbReference type="AlphaFoldDB" id="A0ABD0RNL4"/>
<protein>
    <submittedName>
        <fullName evidence="1">Uncharacterized protein</fullName>
    </submittedName>
</protein>
<dbReference type="EMBL" id="JAMKFB020000002">
    <property type="protein sequence ID" value="KAL0200115.1"/>
    <property type="molecule type" value="Genomic_DNA"/>
</dbReference>
<proteinExistence type="predicted"/>
<feature type="non-terminal residue" evidence="1">
    <location>
        <position position="1"/>
    </location>
</feature>
<comment type="caution">
    <text evidence="1">The sequence shown here is derived from an EMBL/GenBank/DDBJ whole genome shotgun (WGS) entry which is preliminary data.</text>
</comment>
<reference evidence="1 2" key="1">
    <citation type="submission" date="2024-05" db="EMBL/GenBank/DDBJ databases">
        <title>Genome sequencing and assembly of Indian major carp, Cirrhinus mrigala (Hamilton, 1822).</title>
        <authorList>
            <person name="Mohindra V."/>
            <person name="Chowdhury L.M."/>
            <person name="Lal K."/>
            <person name="Jena J.K."/>
        </authorList>
    </citation>
    <scope>NUCLEOTIDE SEQUENCE [LARGE SCALE GENOMIC DNA]</scope>
    <source>
        <strain evidence="1">CM1030</strain>
        <tissue evidence="1">Blood</tissue>
    </source>
</reference>
<evidence type="ECO:0000313" key="1">
    <source>
        <dbReference type="EMBL" id="KAL0200115.1"/>
    </source>
</evidence>